<reference evidence="2" key="1">
    <citation type="submission" date="2019-08" db="EMBL/GenBank/DDBJ databases">
        <authorList>
            <person name="Kucharzyk K."/>
            <person name="Murdoch R.W."/>
            <person name="Higgins S."/>
            <person name="Loffler F."/>
        </authorList>
    </citation>
    <scope>NUCLEOTIDE SEQUENCE</scope>
</reference>
<evidence type="ECO:0000313" key="2">
    <source>
        <dbReference type="EMBL" id="MPM19463.1"/>
    </source>
</evidence>
<gene>
    <name evidence="2" type="ORF">SDC9_65887</name>
</gene>
<dbReference type="EMBL" id="VSSQ01003183">
    <property type="protein sequence ID" value="MPM19463.1"/>
    <property type="molecule type" value="Genomic_DNA"/>
</dbReference>
<dbReference type="Pfam" id="PF19580">
    <property type="entry name" value="Exo_endo_phos_3"/>
    <property type="match status" value="1"/>
</dbReference>
<dbReference type="SUPFAM" id="SSF56219">
    <property type="entry name" value="DNase I-like"/>
    <property type="match status" value="1"/>
</dbReference>
<dbReference type="InterPro" id="IPR036691">
    <property type="entry name" value="Endo/exonu/phosph_ase_sf"/>
</dbReference>
<protein>
    <recommendedName>
        <fullName evidence="1">Endonuclease/exonuclease/phosphatase domain-containing protein</fullName>
    </recommendedName>
</protein>
<dbReference type="Gene3D" id="3.60.10.10">
    <property type="entry name" value="Endonuclease/exonuclease/phosphatase"/>
    <property type="match status" value="1"/>
</dbReference>
<dbReference type="PANTHER" id="PTHR42834:SF1">
    <property type="entry name" value="ENDONUCLEASE_EXONUCLEASE_PHOSPHATASE FAMILY PROTEIN (AFU_ORTHOLOGUE AFUA_3G09210)"/>
    <property type="match status" value="1"/>
</dbReference>
<proteinExistence type="predicted"/>
<evidence type="ECO:0000259" key="1">
    <source>
        <dbReference type="Pfam" id="PF19580"/>
    </source>
</evidence>
<feature type="domain" description="Endonuclease/exonuclease/phosphatase" evidence="1">
    <location>
        <begin position="2"/>
        <end position="306"/>
    </location>
</feature>
<name>A0A644XYU8_9ZZZZ</name>
<sequence>MFYNTENFYDTSDDPGVMDSEFTPGGRLGWDEKRFNDKVTKLTFVIQDIVKPEIPDIIGLAEIENKNVMMSILDDLHRKGMKHYSFVHYDSPDERGSDVAMIYNTQSFIVLESSPVLVHLPGIEDRTRDILHVKGKTTFDEIFHIFIVHFPSRREGTDRSERRRYFVASELHSAVYKVLSENPDENILIMGDFNDTPDDNSVDEVLGAQKSFDNISNTKLYNLTYPRHKKGIGSTYHKGWLLFDQFIASGHVLLSGKFDCKPENADVFNPKYLLHFDKKGRPNTNRTYRNHYTGGFSDHLPIYLKIYVK</sequence>
<accession>A0A644XYU8</accession>
<dbReference type="AlphaFoldDB" id="A0A644XYU8"/>
<organism evidence="2">
    <name type="scientific">bioreactor metagenome</name>
    <dbReference type="NCBI Taxonomy" id="1076179"/>
    <lineage>
        <taxon>unclassified sequences</taxon>
        <taxon>metagenomes</taxon>
        <taxon>ecological metagenomes</taxon>
    </lineage>
</organism>
<comment type="caution">
    <text evidence="2">The sequence shown here is derived from an EMBL/GenBank/DDBJ whole genome shotgun (WGS) entry which is preliminary data.</text>
</comment>
<dbReference type="GO" id="GO:0003824">
    <property type="term" value="F:catalytic activity"/>
    <property type="evidence" value="ECO:0007669"/>
    <property type="project" value="InterPro"/>
</dbReference>
<dbReference type="PANTHER" id="PTHR42834">
    <property type="entry name" value="ENDONUCLEASE/EXONUCLEASE/PHOSPHATASE FAMILY PROTEIN (AFU_ORTHOLOGUE AFUA_3G09210)"/>
    <property type="match status" value="1"/>
</dbReference>
<dbReference type="InterPro" id="IPR005135">
    <property type="entry name" value="Endo/exonuclease/phosphatase"/>
</dbReference>